<feature type="binding site" description="in other chain" evidence="1">
    <location>
        <position position="141"/>
    </location>
    <ligand>
        <name>dUMP</name>
        <dbReference type="ChEBI" id="CHEBI:246422"/>
        <note>ligand shared between dimeric partners</note>
    </ligand>
</feature>
<keyword evidence="3" id="KW-1185">Reference proteome</keyword>
<accession>A0A1G9V3Q5</accession>
<organism evidence="2 3">
    <name type="scientific">Dendrosporobacter quercicolus</name>
    <dbReference type="NCBI Taxonomy" id="146817"/>
    <lineage>
        <taxon>Bacteria</taxon>
        <taxon>Bacillati</taxon>
        <taxon>Bacillota</taxon>
        <taxon>Negativicutes</taxon>
        <taxon>Selenomonadales</taxon>
        <taxon>Sporomusaceae</taxon>
        <taxon>Dendrosporobacter</taxon>
    </lineage>
</organism>
<dbReference type="GO" id="GO:0006231">
    <property type="term" value="P:dTMP biosynthetic process"/>
    <property type="evidence" value="ECO:0007669"/>
    <property type="project" value="UniProtKB-UniRule"/>
</dbReference>
<dbReference type="Proteomes" id="UP000214880">
    <property type="component" value="Unassembled WGS sequence"/>
</dbReference>
<evidence type="ECO:0000313" key="2">
    <source>
        <dbReference type="EMBL" id="SDM66834.1"/>
    </source>
</evidence>
<keyword evidence="1" id="KW-0489">Methyltransferase</keyword>
<dbReference type="InterPro" id="IPR003669">
    <property type="entry name" value="Thymidylate_synthase_ThyX"/>
</dbReference>
<reference evidence="2 3" key="1">
    <citation type="submission" date="2016-10" db="EMBL/GenBank/DDBJ databases">
        <authorList>
            <person name="de Groot N.N."/>
        </authorList>
    </citation>
    <scope>NUCLEOTIDE SEQUENCE [LARGE SCALE GENOMIC DNA]</scope>
    <source>
        <strain evidence="2 3">DSM 1736</strain>
    </source>
</reference>
<dbReference type="AlphaFoldDB" id="A0A1G9V3Q5"/>
<feature type="binding site" evidence="1">
    <location>
        <position position="168"/>
    </location>
    <ligand>
        <name>dUMP</name>
        <dbReference type="ChEBI" id="CHEBI:246422"/>
        <note>ligand shared between dimeric partners</note>
    </ligand>
</feature>
<feature type="binding site" evidence="1">
    <location>
        <begin position="76"/>
        <end position="79"/>
    </location>
    <ligand>
        <name>dUMP</name>
        <dbReference type="ChEBI" id="CHEBI:246422"/>
        <note>ligand shared between dimeric partners</note>
    </ligand>
</feature>
<dbReference type="OrthoDB" id="9780625at2"/>
<evidence type="ECO:0000256" key="1">
    <source>
        <dbReference type="HAMAP-Rule" id="MF_01408"/>
    </source>
</evidence>
<feature type="binding site" evidence="1">
    <location>
        <position position="55"/>
    </location>
    <ligand>
        <name>FAD</name>
        <dbReference type="ChEBI" id="CHEBI:57692"/>
        <note>ligand shared between neighboring subunits</note>
    </ligand>
</feature>
<dbReference type="GO" id="GO:0032259">
    <property type="term" value="P:methylation"/>
    <property type="evidence" value="ECO:0007669"/>
    <property type="project" value="UniProtKB-KW"/>
</dbReference>
<dbReference type="GO" id="GO:0050797">
    <property type="term" value="F:thymidylate synthase (FAD) activity"/>
    <property type="evidence" value="ECO:0007669"/>
    <property type="project" value="UniProtKB-UniRule"/>
</dbReference>
<dbReference type="PANTHER" id="PTHR34934">
    <property type="entry name" value="FLAVIN-DEPENDENT THYMIDYLATE SYNTHASE"/>
    <property type="match status" value="1"/>
</dbReference>
<feature type="binding site" evidence="1">
    <location>
        <position position="87"/>
    </location>
    <ligand>
        <name>FAD</name>
        <dbReference type="ChEBI" id="CHEBI:57692"/>
        <note>ligand shared between neighboring subunits</note>
    </ligand>
</feature>
<dbReference type="Gene3D" id="3.30.1360.170">
    <property type="match status" value="1"/>
</dbReference>
<comment type="function">
    <text evidence="1">Catalyzes the reductive methylation of 2'-deoxyuridine-5'-monophosphate (dUMP) to 2'-deoxythymidine-5'-monophosphate (dTMP) while utilizing 5,10-methylenetetrahydrofolate (mTHF) as the methyl donor, and NADPH and FADH(2) as the reductant.</text>
</comment>
<keyword evidence="1" id="KW-0521">NADP</keyword>
<comment type="similarity">
    <text evidence="1">Belongs to the thymidylate synthase ThyX family.</text>
</comment>
<dbReference type="GO" id="GO:0070402">
    <property type="term" value="F:NADPH binding"/>
    <property type="evidence" value="ECO:0007669"/>
    <property type="project" value="TreeGrafter"/>
</dbReference>
<name>A0A1G9V3Q5_9FIRM</name>
<dbReference type="GO" id="GO:0050660">
    <property type="term" value="F:flavin adenine dinucleotide binding"/>
    <property type="evidence" value="ECO:0007669"/>
    <property type="project" value="UniProtKB-UniRule"/>
</dbReference>
<gene>
    <name evidence="1" type="primary">thyX</name>
    <name evidence="2" type="ORF">SAMN04488502_106160</name>
</gene>
<dbReference type="UniPathway" id="UPA00575"/>
<dbReference type="PROSITE" id="PS51331">
    <property type="entry name" value="THYX"/>
    <property type="match status" value="1"/>
</dbReference>
<evidence type="ECO:0000313" key="3">
    <source>
        <dbReference type="Proteomes" id="UP000214880"/>
    </source>
</evidence>
<comment type="catalytic activity">
    <reaction evidence="1">
        <text>dUMP + (6R)-5,10-methylene-5,6,7,8-tetrahydrofolate + NADPH + H(+) = dTMP + (6S)-5,6,7,8-tetrahydrofolate + NADP(+)</text>
        <dbReference type="Rhea" id="RHEA:29043"/>
        <dbReference type="ChEBI" id="CHEBI:15378"/>
        <dbReference type="ChEBI" id="CHEBI:15636"/>
        <dbReference type="ChEBI" id="CHEBI:57453"/>
        <dbReference type="ChEBI" id="CHEBI:57783"/>
        <dbReference type="ChEBI" id="CHEBI:58349"/>
        <dbReference type="ChEBI" id="CHEBI:63528"/>
        <dbReference type="ChEBI" id="CHEBI:246422"/>
        <dbReference type="EC" id="2.1.1.148"/>
    </reaction>
</comment>
<feature type="binding site" evidence="1">
    <location>
        <position position="163"/>
    </location>
    <ligand>
        <name>FAD</name>
        <dbReference type="ChEBI" id="CHEBI:57692"/>
        <note>ligand shared between neighboring subunits</note>
    </ligand>
</feature>
<feature type="binding site" evidence="1">
    <location>
        <begin position="157"/>
        <end position="159"/>
    </location>
    <ligand>
        <name>FAD</name>
        <dbReference type="ChEBI" id="CHEBI:57692"/>
        <note>ligand shared between neighboring subunits</note>
    </ligand>
</feature>
<comment type="cofactor">
    <cofactor evidence="1">
        <name>FAD</name>
        <dbReference type="ChEBI" id="CHEBI:57692"/>
    </cofactor>
    <text evidence="1">Binds 4 FAD per tetramer. Each FAD binding site is formed by three monomers.</text>
</comment>
<keyword evidence="1" id="KW-0808">Transferase</keyword>
<dbReference type="HAMAP" id="MF_01408">
    <property type="entry name" value="ThyX"/>
    <property type="match status" value="1"/>
</dbReference>
<comment type="subunit">
    <text evidence="1">Homotetramer.</text>
</comment>
<dbReference type="EC" id="2.1.1.148" evidence="1"/>
<keyword evidence="1" id="KW-0545">Nucleotide biosynthesis</keyword>
<dbReference type="InterPro" id="IPR036098">
    <property type="entry name" value="Thymidylate_synthase_ThyX_sf"/>
</dbReference>
<dbReference type="RefSeq" id="WP_092073757.1">
    <property type="nucleotide sequence ID" value="NZ_FNHB01000006.1"/>
</dbReference>
<dbReference type="CDD" id="cd20175">
    <property type="entry name" value="ThyX"/>
    <property type="match status" value="1"/>
</dbReference>
<dbReference type="STRING" id="146817.SAMN04488502_106160"/>
<dbReference type="Pfam" id="PF02511">
    <property type="entry name" value="Thy1"/>
    <property type="match status" value="1"/>
</dbReference>
<protein>
    <recommendedName>
        <fullName evidence="1">Flavin-dependent thymidylate synthase</fullName>
        <shortName evidence="1">FDTS</shortName>
        <ecNumber evidence="1">2.1.1.148</ecNumber>
    </recommendedName>
    <alternativeName>
        <fullName evidence="1">FAD-dependent thymidylate synthase</fullName>
    </alternativeName>
    <alternativeName>
        <fullName evidence="1">Thymidylate synthase ThyX</fullName>
        <shortName evidence="1">TS</shortName>
        <shortName evidence="1">TSase</shortName>
    </alternativeName>
</protein>
<keyword evidence="1" id="KW-0274">FAD</keyword>
<dbReference type="SUPFAM" id="SSF69796">
    <property type="entry name" value="Thymidylate synthase-complementing protein Thy1"/>
    <property type="match status" value="1"/>
</dbReference>
<dbReference type="PANTHER" id="PTHR34934:SF1">
    <property type="entry name" value="FLAVIN-DEPENDENT THYMIDYLATE SYNTHASE"/>
    <property type="match status" value="1"/>
</dbReference>
<sequence>MKVNLIWHTPEPQRVVAMAARLCYSPVGAEQLAESMSEEQVGRLVGKIVDLGHWSTLEHVSFTFAIEGISRVLTHQLVRHRIASYSQQSQRYVSEHDFEYIVPPSVAANAEAEARFRELMARIRDTYDELIALGVHREDARYCLANATETKIVVTMNARALLNFFTLRCCERAQWEIRQMAEEMLKQARRAAPLLFKKAGPTCVAEGYCSEGPMTCGRLAKIKRNSQ</sequence>
<dbReference type="EMBL" id="FNHB01000006">
    <property type="protein sequence ID" value="SDM66834.1"/>
    <property type="molecule type" value="Genomic_DNA"/>
</dbReference>
<dbReference type="NCBIfam" id="TIGR02170">
    <property type="entry name" value="thyX"/>
    <property type="match status" value="1"/>
</dbReference>
<comment type="pathway">
    <text evidence="1">Pyrimidine metabolism; dTTP biosynthesis.</text>
</comment>
<proteinExistence type="inferred from homology"/>
<dbReference type="GO" id="GO:0006235">
    <property type="term" value="P:dTTP biosynthetic process"/>
    <property type="evidence" value="ECO:0007669"/>
    <property type="project" value="UniProtKB-UniRule"/>
</dbReference>
<feature type="binding site" evidence="1">
    <location>
        <begin position="79"/>
        <end position="81"/>
    </location>
    <ligand>
        <name>FAD</name>
        <dbReference type="ChEBI" id="CHEBI:57692"/>
        <note>ligand shared between neighboring subunits</note>
    </ligand>
</feature>
<feature type="binding site" description="in other chain" evidence="1">
    <location>
        <begin position="87"/>
        <end position="91"/>
    </location>
    <ligand>
        <name>dUMP</name>
        <dbReference type="ChEBI" id="CHEBI:246422"/>
        <note>ligand shared between dimeric partners</note>
    </ligand>
</feature>
<keyword evidence="1" id="KW-0285">Flavoprotein</keyword>
<dbReference type="GO" id="GO:0004799">
    <property type="term" value="F:thymidylate synthase activity"/>
    <property type="evidence" value="ECO:0007669"/>
    <property type="project" value="TreeGrafter"/>
</dbReference>
<feature type="active site" description="Involved in ionization of N3 of dUMP, leading to its activation" evidence="1">
    <location>
        <position position="168"/>
    </location>
</feature>